<dbReference type="PROSITE" id="PS01353">
    <property type="entry name" value="HEMATOPO_REC_L_F2"/>
    <property type="match status" value="1"/>
</dbReference>
<dbReference type="PANTHER" id="PTHR48423:SF1">
    <property type="entry name" value="INTERLEUKIN-27 RECEPTOR SUBUNIT ALPHA"/>
    <property type="match status" value="1"/>
</dbReference>
<dbReference type="InterPro" id="IPR010457">
    <property type="entry name" value="IgC2-like_lig-bd"/>
</dbReference>
<dbReference type="Gene3D" id="2.60.40.10">
    <property type="entry name" value="Immunoglobulins"/>
    <property type="match status" value="6"/>
</dbReference>
<dbReference type="Pfam" id="PF00041">
    <property type="entry name" value="fn3"/>
    <property type="match status" value="2"/>
</dbReference>
<feature type="region of interest" description="Disordered" evidence="12">
    <location>
        <begin position="749"/>
        <end position="798"/>
    </location>
</feature>
<feature type="transmembrane region" description="Helical" evidence="13">
    <location>
        <begin position="596"/>
        <end position="616"/>
    </location>
</feature>
<keyword evidence="6" id="KW-0677">Repeat</keyword>
<dbReference type="InterPro" id="IPR013783">
    <property type="entry name" value="Ig-like_fold"/>
</dbReference>
<dbReference type="Pfam" id="PF06328">
    <property type="entry name" value="Lep_receptor_Ig"/>
    <property type="match status" value="1"/>
</dbReference>
<feature type="compositionally biased region" description="Basic and acidic residues" evidence="12">
    <location>
        <begin position="764"/>
        <end position="773"/>
    </location>
</feature>
<feature type="region of interest" description="Disordered" evidence="12">
    <location>
        <begin position="690"/>
        <end position="733"/>
    </location>
</feature>
<feature type="compositionally biased region" description="Polar residues" evidence="12">
    <location>
        <begin position="749"/>
        <end position="761"/>
    </location>
</feature>
<evidence type="ECO:0000256" key="13">
    <source>
        <dbReference type="SAM" id="Phobius"/>
    </source>
</evidence>
<evidence type="ECO:0000256" key="6">
    <source>
        <dbReference type="ARBA" id="ARBA00022737"/>
    </source>
</evidence>
<dbReference type="InterPro" id="IPR052672">
    <property type="entry name" value="Type1_Cytokine_Rcpt_Type2"/>
</dbReference>
<reference evidence="16" key="1">
    <citation type="submission" date="2025-08" db="UniProtKB">
        <authorList>
            <consortium name="Ensembl"/>
        </authorList>
    </citation>
    <scope>IDENTIFICATION</scope>
</reference>
<dbReference type="PROSITE" id="PS50853">
    <property type="entry name" value="FN3"/>
    <property type="match status" value="3"/>
</dbReference>
<evidence type="ECO:0000313" key="17">
    <source>
        <dbReference type="Proteomes" id="UP000694555"/>
    </source>
</evidence>
<feature type="chain" id="PRO_5034784268" evidence="14">
    <location>
        <begin position="26"/>
        <end position="889"/>
    </location>
</feature>
<dbReference type="Proteomes" id="UP000694555">
    <property type="component" value="Unplaced"/>
</dbReference>
<accession>A0A8C0BLV3</accession>
<evidence type="ECO:0000256" key="3">
    <source>
        <dbReference type="ARBA" id="ARBA00022475"/>
    </source>
</evidence>
<keyword evidence="10" id="KW-0675">Receptor</keyword>
<dbReference type="FunFam" id="2.60.40.10:FF:000524">
    <property type="entry name" value="Interleukin-6 receptor subunit beta"/>
    <property type="match status" value="1"/>
</dbReference>
<keyword evidence="9" id="KW-1015">Disulfide bond</keyword>
<dbReference type="CDD" id="cd00063">
    <property type="entry name" value="FN3"/>
    <property type="match status" value="3"/>
</dbReference>
<sequence length="889" mass="98430">MFSGWNWVAHCLYLLLNICSLEVSGGLVQSCGHIIPESPVLALGSNFTALCILNESCLDFGNIYANQIIWKIKNKVVPKEQYREINRTVSSVTFNDTSSLATPLTCNILADGQIEQNIYGITVTIGCKYHFSCLLFWRIQTMESNFPDCIPKDVNNSCTIDDVQFFVNLEVWVEAANALGKAESDPLVIDPIEIVKPLSPRNLSVNSGILPTVLKLSWENQISIAVMKLKFNIRYRIIGDTNWMQVPPEDTASPRTSFSVQGLRPYTEYVFSIRCMKEDGVGYWSDWSEEKTGVTTEDKPSKGPAIWRIIDASCSPASWTVHLMWKALEPSEASGVILQYEVTVRAKSSLSSPPEKYNVSTTNLTLKLPNGTYEVTVIAHNRVGASPPSVLLIPASNTKAPVKNVRTLPKDGKLWVGWTAPNSYVLKYVIEWCLVSNSSDCTIEWQNEPGNIQGTYLKGDIKPFKCYLITVYPLYADGQGSGQSVKAYLQQDRPSKGPTVQTKKVGKAEAVLTWNHLTVDEQNGFIRSYTIFYKTIDGNETAVTVDPSKTEYTLSSLTSDTLYTVRMMAYTDEGGRSGPDFTFTTQKFGKGEIEAIVVPVCLAFLLIVLLGVLFCFNKRDLIKKHIWPIVPDPSKSNIAQWSPQVPAKHNFSSKDQMYPEGSFTDVSVVEIEADDKKSFSEQDLKPFDLLKKEKSTSEGHSSGIGGSSCMSSPRQSVSDSDEGETTQNTSSTVQYSTVVLNGYRDQTPVQVFSRSESTQPLLDSEERSEDHAGGSDSTTQRQQYFKQNGGQDETNTDRPCFERTKQITSANEGDLVGFAQLQISGQSSQLLGLGLEKNTQEAALLGVLQTSTEGQTVRPETVEGNPLSVDEMPKSYLPQTVRQGGYMPQ</sequence>
<keyword evidence="17" id="KW-1185">Reference proteome</keyword>
<feature type="domain" description="Fibronectin type-III" evidence="15">
    <location>
        <begin position="199"/>
        <end position="298"/>
    </location>
</feature>
<feature type="compositionally biased region" description="Polar residues" evidence="12">
    <location>
        <begin position="775"/>
        <end position="793"/>
    </location>
</feature>
<evidence type="ECO:0000256" key="8">
    <source>
        <dbReference type="ARBA" id="ARBA00023136"/>
    </source>
</evidence>
<keyword evidence="11" id="KW-0325">Glycoprotein</keyword>
<evidence type="ECO:0000256" key="11">
    <source>
        <dbReference type="ARBA" id="ARBA00023180"/>
    </source>
</evidence>
<keyword evidence="4 13" id="KW-0812">Transmembrane</keyword>
<dbReference type="AlphaFoldDB" id="A0A8C0BLV3"/>
<keyword evidence="7 13" id="KW-1133">Transmembrane helix</keyword>
<name>A0A8C0BLV3_9AVES</name>
<dbReference type="SUPFAM" id="SSF49265">
    <property type="entry name" value="Fibronectin type III"/>
    <property type="match status" value="4"/>
</dbReference>
<evidence type="ECO:0000256" key="5">
    <source>
        <dbReference type="ARBA" id="ARBA00022729"/>
    </source>
</evidence>
<dbReference type="SMART" id="SM00060">
    <property type="entry name" value="FN3"/>
    <property type="match status" value="4"/>
</dbReference>
<proteinExistence type="inferred from homology"/>
<feature type="domain" description="Fibronectin type-III" evidence="15">
    <location>
        <begin position="494"/>
        <end position="588"/>
    </location>
</feature>
<evidence type="ECO:0000256" key="9">
    <source>
        <dbReference type="ARBA" id="ARBA00023157"/>
    </source>
</evidence>
<dbReference type="FunFam" id="2.60.40.10:FF:000855">
    <property type="entry name" value="Interleukin-6 receptor subunit beta"/>
    <property type="match status" value="1"/>
</dbReference>
<dbReference type="GO" id="GO:0005886">
    <property type="term" value="C:plasma membrane"/>
    <property type="evidence" value="ECO:0007669"/>
    <property type="project" value="UniProtKB-SubCell"/>
</dbReference>
<dbReference type="GO" id="GO:0004896">
    <property type="term" value="F:cytokine receptor activity"/>
    <property type="evidence" value="ECO:0007669"/>
    <property type="project" value="InterPro"/>
</dbReference>
<dbReference type="Ensembl" id="ENSBJAT00000019596.1">
    <property type="protein sequence ID" value="ENSBJAP00000019069.1"/>
    <property type="gene ID" value="ENSBJAG00000012518.1"/>
</dbReference>
<keyword evidence="5 14" id="KW-0732">Signal</keyword>
<evidence type="ECO:0000256" key="4">
    <source>
        <dbReference type="ARBA" id="ARBA00022692"/>
    </source>
</evidence>
<keyword evidence="8 13" id="KW-0472">Membrane</keyword>
<comment type="subcellular location">
    <subcellularLocation>
        <location evidence="1">Cell membrane</location>
        <topology evidence="1">Single-pass type I membrane protein</topology>
    </subcellularLocation>
</comment>
<dbReference type="PANTHER" id="PTHR48423">
    <property type="entry name" value="INTERLEUKIN-27 RECEPTOR SUBUNIT ALPHA"/>
    <property type="match status" value="1"/>
</dbReference>
<dbReference type="FunFam" id="2.60.40.10:FF:000563">
    <property type="entry name" value="interleukin-6 receptor subunit beta"/>
    <property type="match status" value="1"/>
</dbReference>
<feature type="signal peptide" evidence="14">
    <location>
        <begin position="1"/>
        <end position="25"/>
    </location>
</feature>
<reference evidence="16" key="2">
    <citation type="submission" date="2025-09" db="UniProtKB">
        <authorList>
            <consortium name="Ensembl"/>
        </authorList>
    </citation>
    <scope>IDENTIFICATION</scope>
</reference>
<evidence type="ECO:0000256" key="10">
    <source>
        <dbReference type="ARBA" id="ARBA00023170"/>
    </source>
</evidence>
<dbReference type="InterPro" id="IPR036116">
    <property type="entry name" value="FN3_sf"/>
</dbReference>
<dbReference type="InterPro" id="IPR003961">
    <property type="entry name" value="FN3_dom"/>
</dbReference>
<dbReference type="FunFam" id="2.60.40.10:FF:000414">
    <property type="entry name" value="Interleukin-6 receptor subunit beta"/>
    <property type="match status" value="1"/>
</dbReference>
<evidence type="ECO:0000256" key="7">
    <source>
        <dbReference type="ARBA" id="ARBA00022989"/>
    </source>
</evidence>
<feature type="domain" description="Fibronectin type-III" evidence="15">
    <location>
        <begin position="303"/>
        <end position="401"/>
    </location>
</feature>
<evidence type="ECO:0000256" key="14">
    <source>
        <dbReference type="SAM" id="SignalP"/>
    </source>
</evidence>
<evidence type="ECO:0000256" key="12">
    <source>
        <dbReference type="SAM" id="MobiDB-lite"/>
    </source>
</evidence>
<protein>
    <submittedName>
        <fullName evidence="16">Interleukin 6 signal transducer</fullName>
    </submittedName>
</protein>
<organism evidence="16 17">
    <name type="scientific">Buteo japonicus</name>
    <dbReference type="NCBI Taxonomy" id="224669"/>
    <lineage>
        <taxon>Eukaryota</taxon>
        <taxon>Metazoa</taxon>
        <taxon>Chordata</taxon>
        <taxon>Craniata</taxon>
        <taxon>Vertebrata</taxon>
        <taxon>Euteleostomi</taxon>
        <taxon>Archelosauria</taxon>
        <taxon>Archosauria</taxon>
        <taxon>Dinosauria</taxon>
        <taxon>Saurischia</taxon>
        <taxon>Theropoda</taxon>
        <taxon>Coelurosauria</taxon>
        <taxon>Aves</taxon>
        <taxon>Neognathae</taxon>
        <taxon>Neoaves</taxon>
        <taxon>Telluraves</taxon>
        <taxon>Accipitrimorphae</taxon>
        <taxon>Accipitriformes</taxon>
        <taxon>Accipitridae</taxon>
        <taxon>Accipitrinae</taxon>
        <taxon>Buteo</taxon>
    </lineage>
</organism>
<evidence type="ECO:0000259" key="15">
    <source>
        <dbReference type="PROSITE" id="PS50853"/>
    </source>
</evidence>
<comment type="similarity">
    <text evidence="2">Belongs to the type I cytokine receptor family. Type 2 subfamily.</text>
</comment>
<keyword evidence="3" id="KW-1003">Cell membrane</keyword>
<dbReference type="InterPro" id="IPR003529">
    <property type="entry name" value="Hematopoietin_rcpt_Gp130_CS"/>
</dbReference>
<dbReference type="FunFam" id="2.60.40.10:FF:000542">
    <property type="entry name" value="Interleukin-6 receptor subunit beta"/>
    <property type="match status" value="1"/>
</dbReference>
<evidence type="ECO:0000313" key="16">
    <source>
        <dbReference type="Ensembl" id="ENSBJAP00000019069.1"/>
    </source>
</evidence>
<evidence type="ECO:0000256" key="2">
    <source>
        <dbReference type="ARBA" id="ARBA00008921"/>
    </source>
</evidence>
<evidence type="ECO:0000256" key="1">
    <source>
        <dbReference type="ARBA" id="ARBA00004251"/>
    </source>
</evidence>